<evidence type="ECO:0000313" key="2">
    <source>
        <dbReference type="Proteomes" id="UP000704611"/>
    </source>
</evidence>
<gene>
    <name evidence="1" type="ORF">KQY15_15870</name>
</gene>
<evidence type="ECO:0000313" key="1">
    <source>
        <dbReference type="EMBL" id="MBV2130572.1"/>
    </source>
</evidence>
<dbReference type="RefSeq" id="WP_217670895.1">
    <property type="nucleotide sequence ID" value="NZ_JAHRID010000008.1"/>
</dbReference>
<protein>
    <submittedName>
        <fullName evidence="1">Uncharacterized protein</fullName>
    </submittedName>
</protein>
<reference evidence="1 2" key="1">
    <citation type="submission" date="2021-06" db="EMBL/GenBank/DDBJ databases">
        <title>Rheinheimera indica sp. nov., isolated from deep-sea sediment.</title>
        <authorList>
            <person name="Wang Z."/>
            <person name="Zhang X.-Y."/>
        </authorList>
    </citation>
    <scope>NUCLEOTIDE SEQUENCE [LARGE SCALE GENOMIC DNA]</scope>
    <source>
        <strain evidence="1 2">SM2107</strain>
    </source>
</reference>
<comment type="caution">
    <text evidence="1">The sequence shown here is derived from an EMBL/GenBank/DDBJ whole genome shotgun (WGS) entry which is preliminary data.</text>
</comment>
<dbReference type="EMBL" id="JAHRID010000008">
    <property type="protein sequence ID" value="MBV2130572.1"/>
    <property type="molecule type" value="Genomic_DNA"/>
</dbReference>
<name>A0ABS6MP09_9GAMM</name>
<dbReference type="Proteomes" id="UP000704611">
    <property type="component" value="Unassembled WGS sequence"/>
</dbReference>
<organism evidence="1 2">
    <name type="scientific">Arsukibacterium indicum</name>
    <dbReference type="NCBI Taxonomy" id="2848612"/>
    <lineage>
        <taxon>Bacteria</taxon>
        <taxon>Pseudomonadati</taxon>
        <taxon>Pseudomonadota</taxon>
        <taxon>Gammaproteobacteria</taxon>
        <taxon>Chromatiales</taxon>
        <taxon>Chromatiaceae</taxon>
        <taxon>Arsukibacterium</taxon>
    </lineage>
</organism>
<accession>A0ABS6MP09</accession>
<keyword evidence="2" id="KW-1185">Reference proteome</keyword>
<proteinExistence type="predicted"/>
<sequence>MKKSLFARLTFIFRNQKNISFGVLFTWGAASMNKALLSLVIFLFICSPVLAAEIDYAFDYSQSALQTYEQKITGCRAKQKKNTSLTDEEKLRLQNIAYHPGILPYLAERAFNNCVLPEKADYMESLLILGQLNQSANNQDVTNYLKQQHSVSFTFDNLTIIRNYQALPADLRQTFESIESLKQPFNGIIILETIWPPEL</sequence>